<keyword evidence="4" id="KW-1185">Reference proteome</keyword>
<dbReference type="CDD" id="cd17470">
    <property type="entry name" value="T3SS_Flik_C"/>
    <property type="match status" value="1"/>
</dbReference>
<dbReference type="InterPro" id="IPR038610">
    <property type="entry name" value="FliK-like_C_sf"/>
</dbReference>
<dbReference type="Pfam" id="PF02120">
    <property type="entry name" value="Flg_hook"/>
    <property type="match status" value="1"/>
</dbReference>
<evidence type="ECO:0000313" key="3">
    <source>
        <dbReference type="EMBL" id="SES41243.1"/>
    </source>
</evidence>
<sequence>MSATAIPVKPLAGTAFVPLKAATEPEPLKVMPEIEILADVAVGREPVRHAAPDVARAAPSVHSSSAGPILVAQVAEAARGLGDGPVRISLAPEELGSVRLTLSVTETGITVHVAAERDETLQLLRRHAGMLSDSMSDAGFGETSFTFEQDRGSAGREQPGTGHETGLQGEPERPRADVITVVPDRLDLRL</sequence>
<evidence type="ECO:0000313" key="4">
    <source>
        <dbReference type="Proteomes" id="UP000198885"/>
    </source>
</evidence>
<feature type="region of interest" description="Disordered" evidence="1">
    <location>
        <begin position="148"/>
        <end position="178"/>
    </location>
</feature>
<dbReference type="STRING" id="641238.SAMN04490244_11835"/>
<dbReference type="Gene3D" id="3.30.750.140">
    <property type="match status" value="1"/>
</dbReference>
<gene>
    <name evidence="3" type="ORF">SAMN04490244_11835</name>
</gene>
<dbReference type="Proteomes" id="UP000198885">
    <property type="component" value="Unassembled WGS sequence"/>
</dbReference>
<feature type="domain" description="Flagellar hook-length control protein-like C-terminal" evidence="2">
    <location>
        <begin position="86"/>
        <end position="153"/>
    </location>
</feature>
<dbReference type="AlphaFoldDB" id="A0A1H9X6I3"/>
<reference evidence="3 4" key="1">
    <citation type="submission" date="2016-10" db="EMBL/GenBank/DDBJ databases">
        <authorList>
            <person name="de Groot N.N."/>
        </authorList>
    </citation>
    <scope>NUCLEOTIDE SEQUENCE [LARGE SCALE GENOMIC DNA]</scope>
    <source>
        <strain evidence="3 4">DSM 23042</strain>
    </source>
</reference>
<dbReference type="InterPro" id="IPR021136">
    <property type="entry name" value="Flagellar_hook_control-like_C"/>
</dbReference>
<evidence type="ECO:0000259" key="2">
    <source>
        <dbReference type="Pfam" id="PF02120"/>
    </source>
</evidence>
<protein>
    <submittedName>
        <fullName evidence="3">Hook-length control protein FliK</fullName>
    </submittedName>
</protein>
<proteinExistence type="predicted"/>
<evidence type="ECO:0000256" key="1">
    <source>
        <dbReference type="SAM" id="MobiDB-lite"/>
    </source>
</evidence>
<accession>A0A1H9X6I3</accession>
<name>A0A1H9X6I3_9RHOB</name>
<organism evidence="3 4">
    <name type="scientific">Tranquillimonas rosea</name>
    <dbReference type="NCBI Taxonomy" id="641238"/>
    <lineage>
        <taxon>Bacteria</taxon>
        <taxon>Pseudomonadati</taxon>
        <taxon>Pseudomonadota</taxon>
        <taxon>Alphaproteobacteria</taxon>
        <taxon>Rhodobacterales</taxon>
        <taxon>Roseobacteraceae</taxon>
        <taxon>Tranquillimonas</taxon>
    </lineage>
</organism>
<dbReference type="EMBL" id="FOGU01000018">
    <property type="protein sequence ID" value="SES41243.1"/>
    <property type="molecule type" value="Genomic_DNA"/>
</dbReference>